<dbReference type="Proteomes" id="UP000007703">
    <property type="component" value="Unassembled WGS sequence"/>
</dbReference>
<dbReference type="EMBL" id="CH408076">
    <property type="protein sequence ID" value="EEQ36954.1"/>
    <property type="molecule type" value="Genomic_DNA"/>
</dbReference>
<protein>
    <submittedName>
        <fullName evidence="1">60S ribosomal protein L33-A</fullName>
    </submittedName>
</protein>
<dbReference type="GeneID" id="8499920"/>
<accession>C4XYQ4</accession>
<proteinExistence type="predicted"/>
<dbReference type="GO" id="GO:0005840">
    <property type="term" value="C:ribosome"/>
    <property type="evidence" value="ECO:0007669"/>
    <property type="project" value="UniProtKB-KW"/>
</dbReference>
<sequence length="153" mass="16815">MASMRLPKTRPCPVVDYMQTMGPTIELWKGKDIVTSFNLDVGWVQHDSNRSTEGLWWQVLLEVGSDNTVVTVSSGHLTPDNSDLGASDLLGSSVDVSDSLTQVELSVLWVLNTFDLDQRDVWVGDVLRTLVGDVLTLNVHCKVSICQNLSGLN</sequence>
<dbReference type="InParanoid" id="C4XYQ4"/>
<evidence type="ECO:0000313" key="2">
    <source>
        <dbReference type="Proteomes" id="UP000007703"/>
    </source>
</evidence>
<dbReference type="OrthoDB" id="4039009at2759"/>
<organism evidence="1 2">
    <name type="scientific">Clavispora lusitaniae (strain ATCC 42720)</name>
    <name type="common">Yeast</name>
    <name type="synonym">Candida lusitaniae</name>
    <dbReference type="NCBI Taxonomy" id="306902"/>
    <lineage>
        <taxon>Eukaryota</taxon>
        <taxon>Fungi</taxon>
        <taxon>Dikarya</taxon>
        <taxon>Ascomycota</taxon>
        <taxon>Saccharomycotina</taxon>
        <taxon>Pichiomycetes</taxon>
        <taxon>Metschnikowiaceae</taxon>
        <taxon>Clavispora</taxon>
    </lineage>
</organism>
<dbReference type="VEuPathDB" id="FungiDB:CLUG_01077"/>
<keyword evidence="1" id="KW-0689">Ribosomal protein</keyword>
<evidence type="ECO:0000313" key="1">
    <source>
        <dbReference type="EMBL" id="EEQ36954.1"/>
    </source>
</evidence>
<dbReference type="AlphaFoldDB" id="C4XYQ4"/>
<keyword evidence="1" id="KW-0687">Ribonucleoprotein</keyword>
<dbReference type="KEGG" id="clu:CLUG_01077"/>
<name>C4XYQ4_CLAL4</name>
<reference evidence="1 2" key="1">
    <citation type="journal article" date="2009" name="Nature">
        <title>Evolution of pathogenicity and sexual reproduction in eight Candida genomes.</title>
        <authorList>
            <person name="Butler G."/>
            <person name="Rasmussen M.D."/>
            <person name="Lin M.F."/>
            <person name="Santos M.A."/>
            <person name="Sakthikumar S."/>
            <person name="Munro C.A."/>
            <person name="Rheinbay E."/>
            <person name="Grabherr M."/>
            <person name="Forche A."/>
            <person name="Reedy J.L."/>
            <person name="Agrafioti I."/>
            <person name="Arnaud M.B."/>
            <person name="Bates S."/>
            <person name="Brown A.J."/>
            <person name="Brunke S."/>
            <person name="Costanzo M.C."/>
            <person name="Fitzpatrick D.A."/>
            <person name="de Groot P.W."/>
            <person name="Harris D."/>
            <person name="Hoyer L.L."/>
            <person name="Hube B."/>
            <person name="Klis F.M."/>
            <person name="Kodira C."/>
            <person name="Lennard N."/>
            <person name="Logue M.E."/>
            <person name="Martin R."/>
            <person name="Neiman A.M."/>
            <person name="Nikolaou E."/>
            <person name="Quail M.A."/>
            <person name="Quinn J."/>
            <person name="Santos M.C."/>
            <person name="Schmitzberger F.F."/>
            <person name="Sherlock G."/>
            <person name="Shah P."/>
            <person name="Silverstein K.A."/>
            <person name="Skrzypek M.S."/>
            <person name="Soll D."/>
            <person name="Staggs R."/>
            <person name="Stansfield I."/>
            <person name="Stumpf M.P."/>
            <person name="Sudbery P.E."/>
            <person name="Srikantha T."/>
            <person name="Zeng Q."/>
            <person name="Berman J."/>
            <person name="Berriman M."/>
            <person name="Heitman J."/>
            <person name="Gow N.A."/>
            <person name="Lorenz M.C."/>
            <person name="Birren B.W."/>
            <person name="Kellis M."/>
            <person name="Cuomo C.A."/>
        </authorList>
    </citation>
    <scope>NUCLEOTIDE SEQUENCE [LARGE SCALE GENOMIC DNA]</scope>
    <source>
        <strain evidence="1 2">ATCC 42720</strain>
    </source>
</reference>
<dbReference type="HOGENOM" id="CLU_1713048_0_0_1"/>
<gene>
    <name evidence="1" type="ORF">CLUG_01077</name>
</gene>